<dbReference type="PANTHER" id="PTHR15364:SF0">
    <property type="entry name" value="2'-DEOXYNUCLEOSIDE 5'-PHOSPHATE N-HYDROLASE 1"/>
    <property type="match status" value="1"/>
</dbReference>
<evidence type="ECO:0000313" key="1">
    <source>
        <dbReference type="EMBL" id="SDU46289.1"/>
    </source>
</evidence>
<dbReference type="SUPFAM" id="SSF52309">
    <property type="entry name" value="N-(deoxy)ribosyltransferase-like"/>
    <property type="match status" value="1"/>
</dbReference>
<protein>
    <submittedName>
        <fullName evidence="1">Nucleoside 2-deoxyribosyltransferase</fullName>
    </submittedName>
</protein>
<reference evidence="1 2" key="1">
    <citation type="submission" date="2016-10" db="EMBL/GenBank/DDBJ databases">
        <authorList>
            <person name="Varghese N."/>
            <person name="Submissions S."/>
        </authorList>
    </citation>
    <scope>NUCLEOTIDE SEQUENCE [LARGE SCALE GENOMIC DNA]</scope>
    <source>
        <strain evidence="1 2">LMG 21607</strain>
    </source>
</reference>
<accession>A0ABY0VP84</accession>
<sequence length="161" mass="18471">MRLQQMNSKKRVYLAAPLFNEMELNYNKSMAKKLSQYFDVFLPQEDGLLLRNLIKAGLPHERAERMVFDADIQAMKESDMLIAILNGAHIDEGVAFELGFSHATGKRCIGFKTDIRQALPTGNNPMIQQSCERIFDSEETLFKWLTKNFKQAEIFSTDTTD</sequence>
<dbReference type="Gene3D" id="3.40.50.450">
    <property type="match status" value="1"/>
</dbReference>
<dbReference type="EMBL" id="LT629796">
    <property type="protein sequence ID" value="SDU46289.1"/>
    <property type="molecule type" value="Genomic_DNA"/>
</dbReference>
<proteinExistence type="predicted"/>
<evidence type="ECO:0000313" key="2">
    <source>
        <dbReference type="Proteomes" id="UP000182476"/>
    </source>
</evidence>
<gene>
    <name evidence="1" type="ORF">SAMN04489801_3334</name>
</gene>
<dbReference type="PANTHER" id="PTHR15364">
    <property type="entry name" value="2'-DEOXYNUCLEOSIDE 5'-PHOSPHATE N-HYDROLASE 1"/>
    <property type="match status" value="1"/>
</dbReference>
<name>A0ABY0VP84_9PSED</name>
<dbReference type="InterPro" id="IPR007710">
    <property type="entry name" value="Nucleoside_deoxyribTrfase"/>
</dbReference>
<dbReference type="InterPro" id="IPR051239">
    <property type="entry name" value="2'-dNMP_N-hydrolase"/>
</dbReference>
<dbReference type="Pfam" id="PF05014">
    <property type="entry name" value="Nuc_deoxyrib_tr"/>
    <property type="match status" value="1"/>
</dbReference>
<dbReference type="Proteomes" id="UP000182476">
    <property type="component" value="Chromosome I"/>
</dbReference>
<organism evidence="1 2">
    <name type="scientific">Pseudomonas mandelii</name>
    <dbReference type="NCBI Taxonomy" id="75612"/>
    <lineage>
        <taxon>Bacteria</taxon>
        <taxon>Pseudomonadati</taxon>
        <taxon>Pseudomonadota</taxon>
        <taxon>Gammaproteobacteria</taxon>
        <taxon>Pseudomonadales</taxon>
        <taxon>Pseudomonadaceae</taxon>
        <taxon>Pseudomonas</taxon>
    </lineage>
</organism>
<keyword evidence="2" id="KW-1185">Reference proteome</keyword>